<dbReference type="EMBL" id="BMAW01066891">
    <property type="protein sequence ID" value="GFT57054.1"/>
    <property type="molecule type" value="Genomic_DNA"/>
</dbReference>
<evidence type="ECO:0000313" key="1">
    <source>
        <dbReference type="EMBL" id="GFT57054.1"/>
    </source>
</evidence>
<accession>A0A8X6TYJ9</accession>
<dbReference type="AlphaFoldDB" id="A0A8X6TYJ9"/>
<evidence type="ECO:0000313" key="2">
    <source>
        <dbReference type="Proteomes" id="UP000887013"/>
    </source>
</evidence>
<comment type="caution">
    <text evidence="1">The sequence shown here is derived from an EMBL/GenBank/DDBJ whole genome shotgun (WGS) entry which is preliminary data.</text>
</comment>
<dbReference type="Proteomes" id="UP000887013">
    <property type="component" value="Unassembled WGS sequence"/>
</dbReference>
<keyword evidence="2" id="KW-1185">Reference proteome</keyword>
<name>A0A8X6TYJ9_NEPPI</name>
<reference evidence="1" key="1">
    <citation type="submission" date="2020-08" db="EMBL/GenBank/DDBJ databases">
        <title>Multicomponent nature underlies the extraordinary mechanical properties of spider dragline silk.</title>
        <authorList>
            <person name="Kono N."/>
            <person name="Nakamura H."/>
            <person name="Mori M."/>
            <person name="Yoshida Y."/>
            <person name="Ohtoshi R."/>
            <person name="Malay A.D."/>
            <person name="Moran D.A.P."/>
            <person name="Tomita M."/>
            <person name="Numata K."/>
            <person name="Arakawa K."/>
        </authorList>
    </citation>
    <scope>NUCLEOTIDE SEQUENCE</scope>
</reference>
<sequence>MEPGARCCFLLYLTSKRLIHPAERWSVVLKRHIWRVADGFVSGSLPICLNADISAVSPSHAVEVWPQADSQSCLISHLDPSQNRESL</sequence>
<protein>
    <submittedName>
        <fullName evidence="1">Uncharacterized protein</fullName>
    </submittedName>
</protein>
<organism evidence="1 2">
    <name type="scientific">Nephila pilipes</name>
    <name type="common">Giant wood spider</name>
    <name type="synonym">Nephila maculata</name>
    <dbReference type="NCBI Taxonomy" id="299642"/>
    <lineage>
        <taxon>Eukaryota</taxon>
        <taxon>Metazoa</taxon>
        <taxon>Ecdysozoa</taxon>
        <taxon>Arthropoda</taxon>
        <taxon>Chelicerata</taxon>
        <taxon>Arachnida</taxon>
        <taxon>Araneae</taxon>
        <taxon>Araneomorphae</taxon>
        <taxon>Entelegynae</taxon>
        <taxon>Araneoidea</taxon>
        <taxon>Nephilidae</taxon>
        <taxon>Nephila</taxon>
    </lineage>
</organism>
<gene>
    <name evidence="1" type="ORF">NPIL_434371</name>
</gene>
<proteinExistence type="predicted"/>